<gene>
    <name evidence="2" type="ORF">POVCU2_0015450</name>
</gene>
<sequence>MTINSLTEHYEYLQAYSFFNSTLNTTHVSTSSIPDEFFSTHFPNKIDNRSVFIKNCNKLNDYITRSVSKKCHDNNTCLEIINFWLNGEVRSNFDEKNNSLFNTYKEFMQKYKNLDSYKSKIYYINNELYKKKKELYELYNAYDKLLSTLGFFDDSKCINIAVLVNNYNNIIEQYPENDNSSFSVVLTNFKGILQNQADDYIKKCGHRIPQFKEFVDPPVSRVVASDHSLRGTGNVDELYNVPSKNLASTFTITLFGTTVGVFLTLMFFYKITLFGYRLRNKKNNKSTMPNNLGEEIYKLPINTYEEHESNSQNTTYNLTYQSVENR</sequence>
<dbReference type="Pfam" id="PF05795">
    <property type="entry name" value="Plasmodium_Vir"/>
    <property type="match status" value="2"/>
</dbReference>
<evidence type="ECO:0000256" key="1">
    <source>
        <dbReference type="SAM" id="Phobius"/>
    </source>
</evidence>
<evidence type="ECO:0000313" key="3">
    <source>
        <dbReference type="Proteomes" id="UP000078560"/>
    </source>
</evidence>
<accession>A0A1A8VPJ3</accession>
<proteinExistence type="predicted"/>
<reference evidence="3" key="1">
    <citation type="submission" date="2016-05" db="EMBL/GenBank/DDBJ databases">
        <authorList>
            <person name="Naeem Raeece"/>
        </authorList>
    </citation>
    <scope>NUCLEOTIDE SEQUENCE [LARGE SCALE GENOMIC DNA]</scope>
</reference>
<name>A0A1A8VPJ3_PLAOA</name>
<feature type="transmembrane region" description="Helical" evidence="1">
    <location>
        <begin position="246"/>
        <end position="269"/>
    </location>
</feature>
<keyword evidence="1" id="KW-1133">Transmembrane helix</keyword>
<dbReference type="Proteomes" id="UP000078560">
    <property type="component" value="Unassembled WGS sequence"/>
</dbReference>
<dbReference type="EMBL" id="FLQU01000214">
    <property type="protein sequence ID" value="SBS82463.1"/>
    <property type="molecule type" value="Genomic_DNA"/>
</dbReference>
<keyword evidence="1" id="KW-0812">Transmembrane</keyword>
<dbReference type="InterPro" id="IPR008780">
    <property type="entry name" value="Plasmodium_Vir"/>
</dbReference>
<keyword evidence="1" id="KW-0472">Membrane</keyword>
<evidence type="ECO:0000313" key="2">
    <source>
        <dbReference type="EMBL" id="SBS82463.1"/>
    </source>
</evidence>
<protein>
    <submittedName>
        <fullName evidence="2">PIR Superfamily Protein</fullName>
    </submittedName>
</protein>
<dbReference type="AlphaFoldDB" id="A0A1A8VPJ3"/>
<organism evidence="2 3">
    <name type="scientific">Plasmodium ovale curtisi</name>
    <dbReference type="NCBI Taxonomy" id="864141"/>
    <lineage>
        <taxon>Eukaryota</taxon>
        <taxon>Sar</taxon>
        <taxon>Alveolata</taxon>
        <taxon>Apicomplexa</taxon>
        <taxon>Aconoidasida</taxon>
        <taxon>Haemosporida</taxon>
        <taxon>Plasmodiidae</taxon>
        <taxon>Plasmodium</taxon>
        <taxon>Plasmodium (Plasmodium)</taxon>
    </lineage>
</organism>